<dbReference type="InterPro" id="IPR002939">
    <property type="entry name" value="DnaJ_C"/>
</dbReference>
<dbReference type="GO" id="GO:0051787">
    <property type="term" value="F:misfolded protein binding"/>
    <property type="evidence" value="ECO:0007669"/>
    <property type="project" value="TreeGrafter"/>
</dbReference>
<evidence type="ECO:0000256" key="1">
    <source>
        <dbReference type="ARBA" id="ARBA00022729"/>
    </source>
</evidence>
<dbReference type="InParanoid" id="A0A3P7DIF3"/>
<dbReference type="GO" id="GO:0006457">
    <property type="term" value="P:protein folding"/>
    <property type="evidence" value="ECO:0007669"/>
    <property type="project" value="InterPro"/>
</dbReference>
<gene>
    <name evidence="6" type="ORF">WBA_LOCUS2439</name>
</gene>
<dbReference type="InterPro" id="IPR036869">
    <property type="entry name" value="J_dom_sf"/>
</dbReference>
<dbReference type="GO" id="GO:0005783">
    <property type="term" value="C:endoplasmic reticulum"/>
    <property type="evidence" value="ECO:0007669"/>
    <property type="project" value="TreeGrafter"/>
</dbReference>
<feature type="chain" id="PRO_5018154026" description="DnaJ homolog dnj-20" evidence="4">
    <location>
        <begin position="22"/>
        <end position="387"/>
    </location>
</feature>
<dbReference type="InterPro" id="IPR001623">
    <property type="entry name" value="DnaJ_domain"/>
</dbReference>
<evidence type="ECO:0000313" key="7">
    <source>
        <dbReference type="Proteomes" id="UP000270924"/>
    </source>
</evidence>
<dbReference type="PROSITE" id="PS50076">
    <property type="entry name" value="DNAJ_2"/>
    <property type="match status" value="1"/>
</dbReference>
<dbReference type="InterPro" id="IPR018253">
    <property type="entry name" value="DnaJ_domain_CS"/>
</dbReference>
<dbReference type="FunFam" id="2.60.260.20:FF:000013">
    <property type="entry name" value="DnaJ subfamily B member 11"/>
    <property type="match status" value="1"/>
</dbReference>
<dbReference type="Pfam" id="PF00226">
    <property type="entry name" value="DnaJ"/>
    <property type="match status" value="1"/>
</dbReference>
<keyword evidence="1 4" id="KW-0732">Signal</keyword>
<keyword evidence="7" id="KW-1185">Reference proteome</keyword>
<organism evidence="6 7">
    <name type="scientific">Wuchereria bancrofti</name>
    <dbReference type="NCBI Taxonomy" id="6293"/>
    <lineage>
        <taxon>Eukaryota</taxon>
        <taxon>Metazoa</taxon>
        <taxon>Ecdysozoa</taxon>
        <taxon>Nematoda</taxon>
        <taxon>Chromadorea</taxon>
        <taxon>Rhabditida</taxon>
        <taxon>Spirurina</taxon>
        <taxon>Spiruromorpha</taxon>
        <taxon>Filarioidea</taxon>
        <taxon>Onchocercidae</taxon>
        <taxon>Wuchereria</taxon>
    </lineage>
</organism>
<dbReference type="OrthoDB" id="550424at2759"/>
<dbReference type="Gene3D" id="1.10.287.110">
    <property type="entry name" value="DnaJ domain"/>
    <property type="match status" value="1"/>
</dbReference>
<dbReference type="PANTHER" id="PTHR44298:SF1">
    <property type="entry name" value="DNAJ HOMOLOG SUBFAMILY B MEMBER 11"/>
    <property type="match status" value="1"/>
</dbReference>
<dbReference type="SMART" id="SM00271">
    <property type="entry name" value="DnaJ"/>
    <property type="match status" value="1"/>
</dbReference>
<evidence type="ECO:0000256" key="2">
    <source>
        <dbReference type="ARBA" id="ARBA00069674"/>
    </source>
</evidence>
<name>A0A3P7DIF3_WUCBA</name>
<evidence type="ECO:0000256" key="4">
    <source>
        <dbReference type="SAM" id="SignalP"/>
    </source>
</evidence>
<dbReference type="Pfam" id="PF01556">
    <property type="entry name" value="DnaJ_C"/>
    <property type="match status" value="1"/>
</dbReference>
<reference evidence="6 7" key="1">
    <citation type="submission" date="2018-11" db="EMBL/GenBank/DDBJ databases">
        <authorList>
            <consortium name="Pathogen Informatics"/>
        </authorList>
    </citation>
    <scope>NUCLEOTIDE SEQUENCE [LARGE SCALE GENOMIC DNA]</scope>
</reference>
<dbReference type="Proteomes" id="UP000270924">
    <property type="component" value="Unassembled WGS sequence"/>
</dbReference>
<dbReference type="GO" id="GO:0051082">
    <property type="term" value="F:unfolded protein binding"/>
    <property type="evidence" value="ECO:0007669"/>
    <property type="project" value="InterPro"/>
</dbReference>
<dbReference type="AlphaFoldDB" id="A0A3P7DIF3"/>
<dbReference type="EMBL" id="UYWW01000669">
    <property type="protein sequence ID" value="VDM09053.1"/>
    <property type="molecule type" value="Genomic_DNA"/>
</dbReference>
<dbReference type="SUPFAM" id="SSF46565">
    <property type="entry name" value="Chaperone J-domain"/>
    <property type="match status" value="1"/>
</dbReference>
<sequence>MDISFFFLPFCLFHQLMLISAGRDFYKILKVPRSASRNQIKKAYRTLAKEFHPDKRNNDPLAQEKFQDIGAAYEVLSDDEKRKTYDLHGEEGLKNAGDGDSANFYDPFSSFFGDFSRSRHREEGTLRGADIVMDLWVTLEEVYNGNFVEVKRVKSLYKQTSGTRKCNCRHEMRTEQLGAGRFQMFQVKICDECPNVMLVQETHFLEVEIEVGVDEGHVQTFVGEGEPHIEGEPGDLKFVIKIDKHPIFERRGLDLYTNITISLESALKGFKTEITHLDGHKVEVAREKITWPGAKIRKKDEGLPSYSNNNKKGILYITVDVEFPRGELTAEQKEIVETLLKQGSFQPKVFFYVIRILAAFSNSLEVKFLPSLRIGILRLLNKLDKNC</sequence>
<dbReference type="CDD" id="cd06257">
    <property type="entry name" value="DnaJ"/>
    <property type="match status" value="1"/>
</dbReference>
<dbReference type="Gene3D" id="2.60.260.20">
    <property type="entry name" value="Urease metallochaperone UreE, N-terminal domain"/>
    <property type="match status" value="2"/>
</dbReference>
<dbReference type="InterPro" id="IPR008971">
    <property type="entry name" value="HSP40/DnaJ_pept-bd"/>
</dbReference>
<feature type="signal peptide" evidence="4">
    <location>
        <begin position="1"/>
        <end position="21"/>
    </location>
</feature>
<dbReference type="SUPFAM" id="SSF49493">
    <property type="entry name" value="HSP40/DnaJ peptide-binding domain"/>
    <property type="match status" value="2"/>
</dbReference>
<protein>
    <recommendedName>
        <fullName evidence="2">DnaJ homolog dnj-20</fullName>
    </recommendedName>
    <alternativeName>
        <fullName evidence="3">DnaJ domain protein 20</fullName>
    </alternativeName>
</protein>
<evidence type="ECO:0000256" key="3">
    <source>
        <dbReference type="ARBA" id="ARBA00077014"/>
    </source>
</evidence>
<evidence type="ECO:0000313" key="6">
    <source>
        <dbReference type="EMBL" id="VDM09053.1"/>
    </source>
</evidence>
<proteinExistence type="predicted"/>
<dbReference type="CDD" id="cd10747">
    <property type="entry name" value="DnaJ_C"/>
    <property type="match status" value="1"/>
</dbReference>
<evidence type="ECO:0000259" key="5">
    <source>
        <dbReference type="PROSITE" id="PS50076"/>
    </source>
</evidence>
<dbReference type="PANTHER" id="PTHR44298">
    <property type="entry name" value="DNAJ HOMOLOG SUBFAMILY B MEMBER 11"/>
    <property type="match status" value="1"/>
</dbReference>
<dbReference type="PROSITE" id="PS00636">
    <property type="entry name" value="DNAJ_1"/>
    <property type="match status" value="1"/>
</dbReference>
<accession>A0A3P7DIF3</accession>
<dbReference type="OMA" id="FAGRDFY"/>
<dbReference type="PRINTS" id="PR00625">
    <property type="entry name" value="JDOMAIN"/>
</dbReference>
<dbReference type="FunCoup" id="A0A3P7DIF3">
    <property type="interactions" value="2041"/>
</dbReference>
<dbReference type="InterPro" id="IPR051736">
    <property type="entry name" value="DnaJ-B11-like"/>
</dbReference>
<feature type="domain" description="J" evidence="5">
    <location>
        <begin position="24"/>
        <end position="89"/>
    </location>
</feature>